<dbReference type="GO" id="GO:0015627">
    <property type="term" value="C:type II protein secretion system complex"/>
    <property type="evidence" value="ECO:0007669"/>
    <property type="project" value="InterPro"/>
</dbReference>
<dbReference type="SUPFAM" id="SSF54523">
    <property type="entry name" value="Pili subunits"/>
    <property type="match status" value="1"/>
</dbReference>
<accession>A0A0N8HEL8</accession>
<keyword evidence="5" id="KW-0997">Cell inner membrane</keyword>
<sequence length="171" mass="18731">MKQRGVTLIQMLSALAVAVLLTQLGMPAYARLSDDLHRAAAARDLAQALRSARSHAMLQSQPVLVQALDGNWGNGWQVMLEHNGQVLREQRLSRPLKITSNRGEQLKFSAQGVPLGANGNWLGSTMEICERLTATSQYQVVMASTGRVNVQMGEPKKSRCKDTTSRSARSM</sequence>
<evidence type="ECO:0000256" key="5">
    <source>
        <dbReference type="ARBA" id="ARBA00022519"/>
    </source>
</evidence>
<evidence type="ECO:0000256" key="11">
    <source>
        <dbReference type="SAM" id="MobiDB-lite"/>
    </source>
</evidence>
<keyword evidence="4" id="KW-0488">Methylation</keyword>
<dbReference type="GO" id="GO:0005886">
    <property type="term" value="C:plasma membrane"/>
    <property type="evidence" value="ECO:0007669"/>
    <property type="project" value="UniProtKB-SubCell"/>
</dbReference>
<evidence type="ECO:0000256" key="4">
    <source>
        <dbReference type="ARBA" id="ARBA00022481"/>
    </source>
</evidence>
<evidence type="ECO:0000256" key="2">
    <source>
        <dbReference type="ARBA" id="ARBA00021549"/>
    </source>
</evidence>
<evidence type="ECO:0000256" key="3">
    <source>
        <dbReference type="ARBA" id="ARBA00022475"/>
    </source>
</evidence>
<evidence type="ECO:0000256" key="6">
    <source>
        <dbReference type="ARBA" id="ARBA00022692"/>
    </source>
</evidence>
<evidence type="ECO:0000256" key="7">
    <source>
        <dbReference type="ARBA" id="ARBA00022989"/>
    </source>
</evidence>
<dbReference type="Pfam" id="PF12019">
    <property type="entry name" value="GspH"/>
    <property type="match status" value="1"/>
</dbReference>
<reference evidence="13 14" key="1">
    <citation type="submission" date="2015-10" db="EMBL/GenBank/DDBJ databases">
        <title>Pseudomonas putida clinical strains.</title>
        <authorList>
            <person name="Molina L."/>
            <person name="Udaondo Z."/>
        </authorList>
    </citation>
    <scope>NUCLEOTIDE SEQUENCE [LARGE SCALE GENOMIC DNA]</scope>
    <source>
        <strain evidence="13 14">HB13667</strain>
    </source>
</reference>
<evidence type="ECO:0000256" key="8">
    <source>
        <dbReference type="ARBA" id="ARBA00023136"/>
    </source>
</evidence>
<evidence type="ECO:0000313" key="13">
    <source>
        <dbReference type="EMBL" id="KPM61732.1"/>
    </source>
</evidence>
<comment type="similarity">
    <text evidence="9">Belongs to the GSP H family.</text>
</comment>
<dbReference type="Proteomes" id="UP000050437">
    <property type="component" value="Unassembled WGS sequence"/>
</dbReference>
<dbReference type="AlphaFoldDB" id="A0A0N8HEL8"/>
<dbReference type="EMBL" id="LKKS01000113">
    <property type="protein sequence ID" value="KPM61732.1"/>
    <property type="molecule type" value="Genomic_DNA"/>
</dbReference>
<dbReference type="InterPro" id="IPR022346">
    <property type="entry name" value="T2SS_GspH"/>
</dbReference>
<feature type="region of interest" description="Disordered" evidence="11">
    <location>
        <begin position="152"/>
        <end position="171"/>
    </location>
</feature>
<dbReference type="RefSeq" id="WP_043935296.1">
    <property type="nucleotide sequence ID" value="NZ_LKKS01000113.1"/>
</dbReference>
<proteinExistence type="inferred from homology"/>
<organism evidence="13 14">
    <name type="scientific">Pseudomonas putida</name>
    <name type="common">Arthrobacter siderocapsulatus</name>
    <dbReference type="NCBI Taxonomy" id="303"/>
    <lineage>
        <taxon>Bacteria</taxon>
        <taxon>Pseudomonadati</taxon>
        <taxon>Pseudomonadota</taxon>
        <taxon>Gammaproteobacteria</taxon>
        <taxon>Pseudomonadales</taxon>
        <taxon>Pseudomonadaceae</taxon>
        <taxon>Pseudomonas</taxon>
    </lineage>
</organism>
<evidence type="ECO:0000256" key="9">
    <source>
        <dbReference type="ARBA" id="ARBA00025772"/>
    </source>
</evidence>
<evidence type="ECO:0000313" key="14">
    <source>
        <dbReference type="Proteomes" id="UP000050437"/>
    </source>
</evidence>
<keyword evidence="6" id="KW-0812">Transmembrane</keyword>
<keyword evidence="7" id="KW-1133">Transmembrane helix</keyword>
<dbReference type="GO" id="GO:0015628">
    <property type="term" value="P:protein secretion by the type II secretion system"/>
    <property type="evidence" value="ECO:0007669"/>
    <property type="project" value="InterPro"/>
</dbReference>
<keyword evidence="3" id="KW-1003">Cell membrane</keyword>
<evidence type="ECO:0000256" key="10">
    <source>
        <dbReference type="ARBA" id="ARBA00030775"/>
    </source>
</evidence>
<feature type="compositionally biased region" description="Basic and acidic residues" evidence="11">
    <location>
        <begin position="154"/>
        <end position="164"/>
    </location>
</feature>
<name>A0A0N8HEL8_PSEPU</name>
<dbReference type="InterPro" id="IPR045584">
    <property type="entry name" value="Pilin-like"/>
</dbReference>
<keyword evidence="8" id="KW-0472">Membrane</keyword>
<gene>
    <name evidence="13" type="ORF">HB13667_19380</name>
</gene>
<dbReference type="Gene3D" id="3.55.40.10">
    <property type="entry name" value="minor pseudopilin epsh domain"/>
    <property type="match status" value="1"/>
</dbReference>
<comment type="caution">
    <text evidence="13">The sequence shown here is derived from an EMBL/GenBank/DDBJ whole genome shotgun (WGS) entry which is preliminary data.</text>
</comment>
<evidence type="ECO:0000259" key="12">
    <source>
        <dbReference type="Pfam" id="PF12019"/>
    </source>
</evidence>
<dbReference type="GeneID" id="92662723"/>
<feature type="domain" description="General secretion pathway GspH" evidence="12">
    <location>
        <begin position="41"/>
        <end position="146"/>
    </location>
</feature>
<protein>
    <recommendedName>
        <fullName evidence="2">Type II secretion system protein H</fullName>
    </recommendedName>
    <alternativeName>
        <fullName evidence="10">General secretion pathway protein H</fullName>
    </alternativeName>
</protein>
<comment type="subcellular location">
    <subcellularLocation>
        <location evidence="1">Cell inner membrane</location>
        <topology evidence="1">Single-pass membrane protein</topology>
    </subcellularLocation>
</comment>
<evidence type="ECO:0000256" key="1">
    <source>
        <dbReference type="ARBA" id="ARBA00004377"/>
    </source>
</evidence>